<dbReference type="Proteomes" id="UP000319908">
    <property type="component" value="Unassembled WGS sequence"/>
</dbReference>
<protein>
    <submittedName>
        <fullName evidence="2">Uncharacterized protein</fullName>
    </submittedName>
</protein>
<accession>A0A5C6C5C1</accession>
<evidence type="ECO:0000313" key="2">
    <source>
        <dbReference type="EMBL" id="TWU17999.1"/>
    </source>
</evidence>
<name>A0A5C6C5C1_9BACT</name>
<keyword evidence="3" id="KW-1185">Reference proteome</keyword>
<feature type="chain" id="PRO_5022836883" evidence="1">
    <location>
        <begin position="25"/>
        <end position="65"/>
    </location>
</feature>
<gene>
    <name evidence="2" type="ORF">Poly21_01520</name>
</gene>
<evidence type="ECO:0000313" key="3">
    <source>
        <dbReference type="Proteomes" id="UP000319908"/>
    </source>
</evidence>
<proteinExistence type="predicted"/>
<dbReference type="AlphaFoldDB" id="A0A5C6C5C1"/>
<sequence length="65" mass="7279">MDRVNAFACAALVLVASVTPTLVASRANKRTDQNTEAIHRLQGELNQHYVKIRALETRLFGRNTK</sequence>
<dbReference type="EMBL" id="SJPU01000001">
    <property type="protein sequence ID" value="TWU17999.1"/>
    <property type="molecule type" value="Genomic_DNA"/>
</dbReference>
<comment type="caution">
    <text evidence="2">The sequence shown here is derived from an EMBL/GenBank/DDBJ whole genome shotgun (WGS) entry which is preliminary data.</text>
</comment>
<keyword evidence="1" id="KW-0732">Signal</keyword>
<reference evidence="2 3" key="1">
    <citation type="journal article" date="2020" name="Antonie Van Leeuwenhoek">
        <title>Rhodopirellula heiligendammensis sp. nov., Rhodopirellula pilleata sp. nov., and Rhodopirellula solitaria sp. nov. isolated from natural or artificial marine surfaces in Northern Germany and California, USA, and emended description of the genus Rhodopirellula.</title>
        <authorList>
            <person name="Kallscheuer N."/>
            <person name="Wiegand S."/>
            <person name="Jogler M."/>
            <person name="Boedeker C."/>
            <person name="Peeters S.H."/>
            <person name="Rast P."/>
            <person name="Heuer A."/>
            <person name="Jetten M.S.M."/>
            <person name="Rohde M."/>
            <person name="Jogler C."/>
        </authorList>
    </citation>
    <scope>NUCLEOTIDE SEQUENCE [LARGE SCALE GENOMIC DNA]</scope>
    <source>
        <strain evidence="2 3">Poly21</strain>
    </source>
</reference>
<organism evidence="2 3">
    <name type="scientific">Allorhodopirellula heiligendammensis</name>
    <dbReference type="NCBI Taxonomy" id="2714739"/>
    <lineage>
        <taxon>Bacteria</taxon>
        <taxon>Pseudomonadati</taxon>
        <taxon>Planctomycetota</taxon>
        <taxon>Planctomycetia</taxon>
        <taxon>Pirellulales</taxon>
        <taxon>Pirellulaceae</taxon>
        <taxon>Allorhodopirellula</taxon>
    </lineage>
</organism>
<evidence type="ECO:0000256" key="1">
    <source>
        <dbReference type="SAM" id="SignalP"/>
    </source>
</evidence>
<feature type="signal peptide" evidence="1">
    <location>
        <begin position="1"/>
        <end position="24"/>
    </location>
</feature>